<accession>A0A9P6CJN3</accession>
<feature type="region of interest" description="Disordered" evidence="1">
    <location>
        <begin position="161"/>
        <end position="215"/>
    </location>
</feature>
<dbReference type="Proteomes" id="UP000807353">
    <property type="component" value="Unassembled WGS sequence"/>
</dbReference>
<organism evidence="2 3">
    <name type="scientific">Collybia nuda</name>
    <dbReference type="NCBI Taxonomy" id="64659"/>
    <lineage>
        <taxon>Eukaryota</taxon>
        <taxon>Fungi</taxon>
        <taxon>Dikarya</taxon>
        <taxon>Basidiomycota</taxon>
        <taxon>Agaricomycotina</taxon>
        <taxon>Agaricomycetes</taxon>
        <taxon>Agaricomycetidae</taxon>
        <taxon>Agaricales</taxon>
        <taxon>Tricholomatineae</taxon>
        <taxon>Clitocybaceae</taxon>
        <taxon>Collybia</taxon>
    </lineage>
</organism>
<evidence type="ECO:0000313" key="2">
    <source>
        <dbReference type="EMBL" id="KAF9463029.1"/>
    </source>
</evidence>
<proteinExistence type="predicted"/>
<gene>
    <name evidence="2" type="ORF">BDZ94DRAFT_1309138</name>
</gene>
<comment type="caution">
    <text evidence="2">The sequence shown here is derived from an EMBL/GenBank/DDBJ whole genome shotgun (WGS) entry which is preliminary data.</text>
</comment>
<feature type="compositionally biased region" description="Acidic residues" evidence="1">
    <location>
        <begin position="167"/>
        <end position="184"/>
    </location>
</feature>
<sequence>MFFENWNETHSDEPTFFEDLFAEAAQNFPPNDGKIIDRMDLFQMSPMSSSSSSSCSSFTRSTCSPDIWFGSGDSDTDVEPLQLEEHQYSINGDMAKDIARSQPLPKVERRDSPFLPPTSLGLLETRTDVLLSTFVKLRNDTSPSPPPFISASSPPWCSRRRFPSSDAEYEVDSESDGNMSDDEYIPSPTLEPRKRRRSSTTPPNYSKNPLHPSLMGSIEYRPAKRARQAPPSRNVQAMSPAAVRAALAAAKNKTELVCIACRWTQTNGRMPDFKRHLKTHLRPDDKDQTQGWWCKGVLLKDAGTHGLSTNLKPFLFADQWRVGGCERTFSRRDALKRHLDNENVACVGRPCDASEN</sequence>
<dbReference type="AlphaFoldDB" id="A0A9P6CJN3"/>
<protein>
    <submittedName>
        <fullName evidence="2">Uncharacterized protein</fullName>
    </submittedName>
</protein>
<keyword evidence="3" id="KW-1185">Reference proteome</keyword>
<evidence type="ECO:0000313" key="3">
    <source>
        <dbReference type="Proteomes" id="UP000807353"/>
    </source>
</evidence>
<name>A0A9P6CJN3_9AGAR</name>
<evidence type="ECO:0000256" key="1">
    <source>
        <dbReference type="SAM" id="MobiDB-lite"/>
    </source>
</evidence>
<dbReference type="OrthoDB" id="8922241at2759"/>
<dbReference type="EMBL" id="MU150266">
    <property type="protein sequence ID" value="KAF9463029.1"/>
    <property type="molecule type" value="Genomic_DNA"/>
</dbReference>
<reference evidence="2" key="1">
    <citation type="submission" date="2020-11" db="EMBL/GenBank/DDBJ databases">
        <authorList>
            <consortium name="DOE Joint Genome Institute"/>
            <person name="Ahrendt S."/>
            <person name="Riley R."/>
            <person name="Andreopoulos W."/>
            <person name="Labutti K."/>
            <person name="Pangilinan J."/>
            <person name="Ruiz-Duenas F.J."/>
            <person name="Barrasa J.M."/>
            <person name="Sanchez-Garcia M."/>
            <person name="Camarero S."/>
            <person name="Miyauchi S."/>
            <person name="Serrano A."/>
            <person name="Linde D."/>
            <person name="Babiker R."/>
            <person name="Drula E."/>
            <person name="Ayuso-Fernandez I."/>
            <person name="Pacheco R."/>
            <person name="Padilla G."/>
            <person name="Ferreira P."/>
            <person name="Barriuso J."/>
            <person name="Kellner H."/>
            <person name="Castanera R."/>
            <person name="Alfaro M."/>
            <person name="Ramirez L."/>
            <person name="Pisabarro A.G."/>
            <person name="Kuo A."/>
            <person name="Tritt A."/>
            <person name="Lipzen A."/>
            <person name="He G."/>
            <person name="Yan M."/>
            <person name="Ng V."/>
            <person name="Cullen D."/>
            <person name="Martin F."/>
            <person name="Rosso M.-N."/>
            <person name="Henrissat B."/>
            <person name="Hibbett D."/>
            <person name="Martinez A.T."/>
            <person name="Grigoriev I.V."/>
        </authorList>
    </citation>
    <scope>NUCLEOTIDE SEQUENCE</scope>
    <source>
        <strain evidence="2">CBS 247.69</strain>
    </source>
</reference>